<feature type="domain" description="CheW-like" evidence="1">
    <location>
        <begin position="2"/>
        <end position="142"/>
    </location>
</feature>
<dbReference type="PANTHER" id="PTHR22617:SF23">
    <property type="entry name" value="CHEMOTAXIS PROTEIN CHEW"/>
    <property type="match status" value="1"/>
</dbReference>
<dbReference type="InterPro" id="IPR036061">
    <property type="entry name" value="CheW-like_dom_sf"/>
</dbReference>
<dbReference type="RefSeq" id="WP_038661673.1">
    <property type="nucleotide sequence ID" value="NZ_CP009571.1"/>
</dbReference>
<organism evidence="2 3">
    <name type="scientific">Sphingomonas taxi</name>
    <dbReference type="NCBI Taxonomy" id="1549858"/>
    <lineage>
        <taxon>Bacteria</taxon>
        <taxon>Pseudomonadati</taxon>
        <taxon>Pseudomonadota</taxon>
        <taxon>Alphaproteobacteria</taxon>
        <taxon>Sphingomonadales</taxon>
        <taxon>Sphingomonadaceae</taxon>
        <taxon>Sphingomonas</taxon>
    </lineage>
</organism>
<dbReference type="GO" id="GO:0006935">
    <property type="term" value="P:chemotaxis"/>
    <property type="evidence" value="ECO:0007669"/>
    <property type="project" value="InterPro"/>
</dbReference>
<keyword evidence="3" id="KW-1185">Reference proteome</keyword>
<dbReference type="Proteomes" id="UP000033200">
    <property type="component" value="Chromosome"/>
</dbReference>
<sequence length="147" mass="15959">MSRQLITFQIGEQILGVDIMAIREIRAWSPATPLPNVPPHVRGVVNLRGIVLPVLDLSHRLGWGMTDPSARHVIIVVRIGEQLQGLIVDAVNDIVTVPDDGMQPLPDIGETPAAQFLEGLATIDQRLILVLALERLIDSTMALPDAA</sequence>
<reference evidence="2 3" key="1">
    <citation type="submission" date="2014-09" db="EMBL/GenBank/DDBJ databases">
        <title>Using Illumina technology Improving SMRT sequencing Genome Assembly by RASTools.</title>
        <authorList>
            <person name="Zhou Y."/>
            <person name="Ma T."/>
            <person name="Liu T."/>
        </authorList>
    </citation>
    <scope>NUCLEOTIDE SEQUENCE [LARGE SCALE GENOMIC DNA]</scope>
    <source>
        <strain evidence="2 3">ATCC 55669</strain>
    </source>
</reference>
<dbReference type="Gene3D" id="2.40.50.180">
    <property type="entry name" value="CheA-289, Domain 4"/>
    <property type="match status" value="1"/>
</dbReference>
<dbReference type="GO" id="GO:0007165">
    <property type="term" value="P:signal transduction"/>
    <property type="evidence" value="ECO:0007669"/>
    <property type="project" value="InterPro"/>
</dbReference>
<dbReference type="Gene3D" id="2.30.30.40">
    <property type="entry name" value="SH3 Domains"/>
    <property type="match status" value="1"/>
</dbReference>
<gene>
    <name evidence="2" type="ORF">MC45_08085</name>
</gene>
<dbReference type="Pfam" id="PF01584">
    <property type="entry name" value="CheW"/>
    <property type="match status" value="1"/>
</dbReference>
<dbReference type="InterPro" id="IPR002545">
    <property type="entry name" value="CheW-lke_dom"/>
</dbReference>
<proteinExistence type="predicted"/>
<dbReference type="SMART" id="SM00260">
    <property type="entry name" value="CheW"/>
    <property type="match status" value="1"/>
</dbReference>
<dbReference type="PANTHER" id="PTHR22617">
    <property type="entry name" value="CHEMOTAXIS SENSOR HISTIDINE KINASE-RELATED"/>
    <property type="match status" value="1"/>
</dbReference>
<evidence type="ECO:0000313" key="2">
    <source>
        <dbReference type="EMBL" id="AIT06347.1"/>
    </source>
</evidence>
<dbReference type="EMBL" id="CP009571">
    <property type="protein sequence ID" value="AIT06347.1"/>
    <property type="molecule type" value="Genomic_DNA"/>
</dbReference>
<dbReference type="AlphaFoldDB" id="A0A097EFK0"/>
<dbReference type="STRING" id="1549858.MC45_08085"/>
<name>A0A097EFK0_9SPHN</name>
<dbReference type="HOGENOM" id="CLU_048995_3_4_5"/>
<dbReference type="GO" id="GO:0005829">
    <property type="term" value="C:cytosol"/>
    <property type="evidence" value="ECO:0007669"/>
    <property type="project" value="TreeGrafter"/>
</dbReference>
<dbReference type="SUPFAM" id="SSF50341">
    <property type="entry name" value="CheW-like"/>
    <property type="match status" value="1"/>
</dbReference>
<dbReference type="InterPro" id="IPR039315">
    <property type="entry name" value="CheW"/>
</dbReference>
<accession>A0A097EFK0</accession>
<protein>
    <submittedName>
        <fullName evidence="2">Chemotaxis protein CheW</fullName>
    </submittedName>
</protein>
<evidence type="ECO:0000259" key="1">
    <source>
        <dbReference type="PROSITE" id="PS50851"/>
    </source>
</evidence>
<dbReference type="PROSITE" id="PS50851">
    <property type="entry name" value="CHEW"/>
    <property type="match status" value="1"/>
</dbReference>
<dbReference type="eggNOG" id="COG0835">
    <property type="taxonomic scope" value="Bacteria"/>
</dbReference>
<dbReference type="KEGG" id="stax:MC45_08085"/>
<dbReference type="CDD" id="cd00732">
    <property type="entry name" value="CheW"/>
    <property type="match status" value="1"/>
</dbReference>
<evidence type="ECO:0000313" key="3">
    <source>
        <dbReference type="Proteomes" id="UP000033200"/>
    </source>
</evidence>